<evidence type="ECO:0000259" key="2">
    <source>
        <dbReference type="Pfam" id="PF00144"/>
    </source>
</evidence>
<accession>A0AAU7N068</accession>
<dbReference type="InterPro" id="IPR001466">
    <property type="entry name" value="Beta-lactam-related"/>
</dbReference>
<dbReference type="EMBL" id="CP157804">
    <property type="protein sequence ID" value="XBQ23965.1"/>
    <property type="molecule type" value="Genomic_DNA"/>
</dbReference>
<organism evidence="3">
    <name type="scientific">Flagellimonas sp. MMG031</name>
    <dbReference type="NCBI Taxonomy" id="3158549"/>
    <lineage>
        <taxon>Bacteria</taxon>
        <taxon>Pseudomonadati</taxon>
        <taxon>Bacteroidota</taxon>
        <taxon>Flavobacteriia</taxon>
        <taxon>Flavobacteriales</taxon>
        <taxon>Flavobacteriaceae</taxon>
        <taxon>Flagellimonas</taxon>
    </lineage>
</organism>
<dbReference type="InterPro" id="IPR012338">
    <property type="entry name" value="Beta-lactam/transpept-like"/>
</dbReference>
<keyword evidence="1 3" id="KW-0378">Hydrolase</keyword>
<name>A0AAU7N068_9FLAO</name>
<sequence>MKIRTTSILFFILVMHLGFAQRELIHALPSQLGFDEAFINQKVDSIMEMGIDSLAFPGAQLLVAKNDTIIFHKAYGFQTYDSIQPVALNDLYDLASVTKISGPLPALMKLVDEGKLDLDEPFSRYWKPWRHRKDKKDLTLREILAHQAGLVPYIVFLKKVLRKNGALKRRFLHASSSKRFTAQVYDGLYINHRFERKMNRIINRSKVSDEKKYVYSGLSFLLFPQLIEQLTGTDYQTYLDENFYQPLGCHTLGYLPKENYYANAIVPTEMDSIFRKTVVQGWVHDENASLKGGVSGNAGLFGTADDLAKLMLLYQNYGKVDGQQLISAETVKEFTEVQYPENDNRRGLGFDKPLLNNSELPLGEAYPSPLASPKSFGHSGFTGTFVWADPENRLTFIFLSNRVYPSRSHRQLYELNIRTALQDVFYKAMVLPIQN</sequence>
<dbReference type="SUPFAM" id="SSF56601">
    <property type="entry name" value="beta-lactamase/transpeptidase-like"/>
    <property type="match status" value="1"/>
</dbReference>
<feature type="domain" description="Beta-lactamase-related" evidence="2">
    <location>
        <begin position="45"/>
        <end position="415"/>
    </location>
</feature>
<dbReference type="Gene3D" id="3.40.710.10">
    <property type="entry name" value="DD-peptidase/beta-lactamase superfamily"/>
    <property type="match status" value="1"/>
</dbReference>
<reference evidence="3" key="1">
    <citation type="submission" date="2024-05" db="EMBL/GenBank/DDBJ databases">
        <title>Draft Genome Sequences of Flagellimonas sp. MMG031 and Marinobacter sp. MMG032 Isolated from the dinoflagellate Symbiodinium pilosum.</title>
        <authorList>
            <person name="Shikuma N.J."/>
            <person name="Farrell M.V."/>
        </authorList>
    </citation>
    <scope>NUCLEOTIDE SEQUENCE</scope>
    <source>
        <strain evidence="3">MMG031</strain>
    </source>
</reference>
<dbReference type="KEGG" id="fld:ABNE31_03370"/>
<dbReference type="GO" id="GO:0016787">
    <property type="term" value="F:hydrolase activity"/>
    <property type="evidence" value="ECO:0007669"/>
    <property type="project" value="UniProtKB-KW"/>
</dbReference>
<protein>
    <submittedName>
        <fullName evidence="3">Serine hydrolase</fullName>
        <ecNumber evidence="3">3.-.-.-</ecNumber>
    </submittedName>
</protein>
<dbReference type="PANTHER" id="PTHR43283">
    <property type="entry name" value="BETA-LACTAMASE-RELATED"/>
    <property type="match status" value="1"/>
</dbReference>
<evidence type="ECO:0000256" key="1">
    <source>
        <dbReference type="ARBA" id="ARBA00022801"/>
    </source>
</evidence>
<dbReference type="AlphaFoldDB" id="A0AAU7N068"/>
<gene>
    <name evidence="3" type="ORF">ABNE31_03370</name>
</gene>
<dbReference type="RefSeq" id="WP_349352369.1">
    <property type="nucleotide sequence ID" value="NZ_CP157804.1"/>
</dbReference>
<evidence type="ECO:0000313" key="3">
    <source>
        <dbReference type="EMBL" id="XBQ23965.1"/>
    </source>
</evidence>
<dbReference type="Pfam" id="PF00144">
    <property type="entry name" value="Beta-lactamase"/>
    <property type="match status" value="1"/>
</dbReference>
<proteinExistence type="predicted"/>
<dbReference type="PANTHER" id="PTHR43283:SF11">
    <property type="entry name" value="BETA-LACTAMASE-RELATED DOMAIN-CONTAINING PROTEIN"/>
    <property type="match status" value="1"/>
</dbReference>
<dbReference type="InterPro" id="IPR050789">
    <property type="entry name" value="Diverse_Enzym_Activities"/>
</dbReference>
<dbReference type="EC" id="3.-.-.-" evidence="3"/>